<name>A0A926FBF7_9FIRM</name>
<keyword evidence="3" id="KW-1185">Reference proteome</keyword>
<evidence type="ECO:0000313" key="2">
    <source>
        <dbReference type="EMBL" id="MBC8596207.1"/>
    </source>
</evidence>
<comment type="caution">
    <text evidence="2">The sequence shown here is derived from an EMBL/GenBank/DDBJ whole genome shotgun (WGS) entry which is preliminary data.</text>
</comment>
<dbReference type="EMBL" id="JACRTE010000004">
    <property type="protein sequence ID" value="MBC8596207.1"/>
    <property type="molecule type" value="Genomic_DNA"/>
</dbReference>
<keyword evidence="1" id="KW-1133">Transmembrane helix</keyword>
<protein>
    <submittedName>
        <fullName evidence="2">Uncharacterized protein</fullName>
    </submittedName>
</protein>
<gene>
    <name evidence="2" type="ORF">H8706_04895</name>
</gene>
<organism evidence="2 3">
    <name type="scientific">Qingrenia yutianensis</name>
    <dbReference type="NCBI Taxonomy" id="2763676"/>
    <lineage>
        <taxon>Bacteria</taxon>
        <taxon>Bacillati</taxon>
        <taxon>Bacillota</taxon>
        <taxon>Clostridia</taxon>
        <taxon>Eubacteriales</taxon>
        <taxon>Oscillospiraceae</taxon>
        <taxon>Qingrenia</taxon>
    </lineage>
</organism>
<feature type="transmembrane region" description="Helical" evidence="1">
    <location>
        <begin position="97"/>
        <end position="124"/>
    </location>
</feature>
<evidence type="ECO:0000256" key="1">
    <source>
        <dbReference type="SAM" id="Phobius"/>
    </source>
</evidence>
<proteinExistence type="predicted"/>
<accession>A0A926FBF7</accession>
<feature type="transmembrane region" description="Helical" evidence="1">
    <location>
        <begin position="37"/>
        <end position="57"/>
    </location>
</feature>
<evidence type="ECO:0000313" key="3">
    <source>
        <dbReference type="Proteomes" id="UP000647416"/>
    </source>
</evidence>
<dbReference type="AlphaFoldDB" id="A0A926FBF7"/>
<feature type="transmembrane region" description="Helical" evidence="1">
    <location>
        <begin position="69"/>
        <end position="91"/>
    </location>
</feature>
<reference evidence="2" key="1">
    <citation type="submission" date="2020-08" db="EMBL/GenBank/DDBJ databases">
        <title>Genome public.</title>
        <authorList>
            <person name="Liu C."/>
            <person name="Sun Q."/>
        </authorList>
    </citation>
    <scope>NUCLEOTIDE SEQUENCE</scope>
    <source>
        <strain evidence="2">NSJ-50</strain>
    </source>
</reference>
<dbReference type="Proteomes" id="UP000647416">
    <property type="component" value="Unassembled WGS sequence"/>
</dbReference>
<sequence>MCKNGCCCALQIVISLVVAAVVGVLRYFGYIVGAEPVWAVFVVGTAALALLIAGIFMSRCTSCRQHTSVCGRILLAVGAIGTVITSIIALATLDAAVLTAAIISAFVAFFASLLISGIIINALGTSSNDGQRCRM</sequence>
<keyword evidence="1" id="KW-0472">Membrane</keyword>
<feature type="transmembrane region" description="Helical" evidence="1">
    <location>
        <begin position="12"/>
        <end position="31"/>
    </location>
</feature>
<keyword evidence="1" id="KW-0812">Transmembrane</keyword>
<dbReference type="RefSeq" id="WP_178347733.1">
    <property type="nucleotide sequence ID" value="NZ_JACRTE010000004.1"/>
</dbReference>